<dbReference type="RefSeq" id="WP_117466273.1">
    <property type="nucleotide sequence ID" value="NZ_JAJEPV010000045.1"/>
</dbReference>
<keyword evidence="1" id="KW-0378">Hydrolase</keyword>
<dbReference type="EMBL" id="JAJEPV010000045">
    <property type="protein sequence ID" value="MCC2120816.1"/>
    <property type="molecule type" value="Genomic_DNA"/>
</dbReference>
<accession>A0AAE3A5J4</accession>
<dbReference type="Proteomes" id="UP001197795">
    <property type="component" value="Unassembled WGS sequence"/>
</dbReference>
<keyword evidence="2" id="KW-1185">Reference proteome</keyword>
<dbReference type="GO" id="GO:0008233">
    <property type="term" value="F:peptidase activity"/>
    <property type="evidence" value="ECO:0007669"/>
    <property type="project" value="UniProtKB-KW"/>
</dbReference>
<name>A0AAE3A5J4_9FIRM</name>
<protein>
    <submittedName>
        <fullName evidence="1">Membrane-associated protease 1</fullName>
    </submittedName>
</protein>
<reference evidence="1 2" key="1">
    <citation type="submission" date="2021-10" db="EMBL/GenBank/DDBJ databases">
        <title>Anaerobic single-cell dispensing facilitates the cultivation of human gut bacteria.</title>
        <authorList>
            <person name="Afrizal A."/>
        </authorList>
    </citation>
    <scope>NUCLEOTIDE SEQUENCE [LARGE SCALE GENOMIC DNA]</scope>
    <source>
        <strain evidence="1 2">CLA-AA-H273</strain>
    </source>
</reference>
<keyword evidence="1" id="KW-0645">Protease</keyword>
<dbReference type="GO" id="GO:0006508">
    <property type="term" value="P:proteolysis"/>
    <property type="evidence" value="ECO:0007669"/>
    <property type="project" value="UniProtKB-KW"/>
</dbReference>
<comment type="caution">
    <text evidence="1">The sequence shown here is derived from an EMBL/GenBank/DDBJ whole genome shotgun (WGS) entry which is preliminary data.</text>
</comment>
<sequence length="142" mass="15351">MGFTLKVEGNTTIELGTTSITGVKVSTDIPQDSNARSTDLGSTITVTGKILTAVDGDPFDATRQLGLWALVPAENSDCYRKVTVEVIAASQVVRKYSYPNAFVVDYKEDYGDVEGIGTFKLIMKQKKDKMAQVSVEGGYSIN</sequence>
<proteinExistence type="predicted"/>
<evidence type="ECO:0000313" key="1">
    <source>
        <dbReference type="EMBL" id="MCC2120816.1"/>
    </source>
</evidence>
<dbReference type="AlphaFoldDB" id="A0AAE3A5J4"/>
<evidence type="ECO:0000313" key="2">
    <source>
        <dbReference type="Proteomes" id="UP001197795"/>
    </source>
</evidence>
<gene>
    <name evidence="1" type="ORF">LKD75_14670</name>
</gene>
<organism evidence="1 2">
    <name type="scientific">Waltera acetigignens</name>
    <dbReference type="NCBI Taxonomy" id="2981769"/>
    <lineage>
        <taxon>Bacteria</taxon>
        <taxon>Bacillati</taxon>
        <taxon>Bacillota</taxon>
        <taxon>Clostridia</taxon>
        <taxon>Lachnospirales</taxon>
        <taxon>Lachnospiraceae</taxon>
        <taxon>Waltera</taxon>
    </lineage>
</organism>